<proteinExistence type="predicted"/>
<dbReference type="InterPro" id="IPR050667">
    <property type="entry name" value="PPR-containing_protein"/>
</dbReference>
<dbReference type="EMBL" id="JAGIXG020000051">
    <property type="protein sequence ID" value="KAI6779169.1"/>
    <property type="molecule type" value="Genomic_DNA"/>
</dbReference>
<sequence length="889" mass="98566">MSFSRALSATSACKLGHSRLAVQHGAITLANSISTRSHSTSSTDPIGSALAGARRDSPTPEKTRQHAPKAGTRRPRPMRQRRRPSPDDGDAAIAIFNDVVSDGTHDVDPPDLEEYSRPSRNTPLGTNEWQLTARIDQAMKSNAPVSQRLDHFESQLLPELRVLGLPLPRDLFIVTRQFLGSARRELVGRAVPLPGICLRVANLVDATGMGVYMKAALIATLCNHLRHLRHKPQRRSMFLEILEIWKSISQARPGRDKAQTTTWMLPDLEEIQERRKSMLNERAEGAARTEACLGAILPQYSQTQLQSVIPALLVTLVTITNPKIVHASWVPEAIPLLRIAAAALDGCTMPEDYIQEVFGTGSLLVPDYKASALATIVRTDWPITVTVLSQNKTNWESNNPQLAISHAGIASTKTLTHFHKMASRAHSTGNIGAVMLNWEKLRTWIREDPSLAAQIRSDPEFLDFWFFVFCAIGRPERVADAQAMMDEIGLKATIKTYTGMMHGWRSSRDRGRMNALWDSIIEAGIPLDTTAWTERISGLIELGDLQGGIAALAKMQATWEDAVKRGQPETAVKPTIDVFNTAFSRVIRSDRQAAFQILEWAGKQGIQPDVFTYNVLLRECFKGENPARDLPALLKAMKQQGIEPDASTFTILLDHSLGTISQASSDDKIKAVEHAFAELHASGVKPNLIVFGKMLHAVASDQNNSDAVVDSVLKHMHAAGIKQISPHMALTLVDRMLKRPHTTADHVEAFLVQYGFTTRELGDQSLWESIAGVYSYLGDTQRAMALYDELARRHRPMTTQSNLLSLLTALVEKKDEQSARRVVSQTLEVFKGLSAERRWGHHFWHEAYKYGLLDWESAPLELRKVLDARRAKTDEAVSLSPSPSLSSSS</sequence>
<dbReference type="PROSITE" id="PS51375">
    <property type="entry name" value="PPR"/>
    <property type="match status" value="1"/>
</dbReference>
<dbReference type="Gene3D" id="1.25.40.10">
    <property type="entry name" value="Tetratricopeptide repeat domain"/>
    <property type="match status" value="2"/>
</dbReference>
<feature type="compositionally biased region" description="Low complexity" evidence="2">
    <location>
        <begin position="34"/>
        <end position="43"/>
    </location>
</feature>
<evidence type="ECO:0000313" key="4">
    <source>
        <dbReference type="Proteomes" id="UP001055219"/>
    </source>
</evidence>
<evidence type="ECO:0000313" key="3">
    <source>
        <dbReference type="EMBL" id="KAI6779169.1"/>
    </source>
</evidence>
<dbReference type="Proteomes" id="UP001055219">
    <property type="component" value="Unassembled WGS sequence"/>
</dbReference>
<dbReference type="AlphaFoldDB" id="A0A9P9XWK3"/>
<dbReference type="PANTHER" id="PTHR47939">
    <property type="entry name" value="MEMBRANE-ASSOCIATED SALT-INDUCIBLE PROTEIN-LIKE"/>
    <property type="match status" value="1"/>
</dbReference>
<dbReference type="RefSeq" id="XP_051360025.1">
    <property type="nucleotide sequence ID" value="XM_051508906.1"/>
</dbReference>
<keyword evidence="4" id="KW-1185">Reference proteome</keyword>
<feature type="region of interest" description="Disordered" evidence="2">
    <location>
        <begin position="34"/>
        <end position="125"/>
    </location>
</feature>
<feature type="repeat" description="PPR" evidence="1">
    <location>
        <begin position="609"/>
        <end position="644"/>
    </location>
</feature>
<dbReference type="OrthoDB" id="185373at2759"/>
<feature type="compositionally biased region" description="Basic and acidic residues" evidence="2">
    <location>
        <begin position="53"/>
        <end position="64"/>
    </location>
</feature>
<gene>
    <name evidence="3" type="ORF">J7T54_000315</name>
</gene>
<reference evidence="3" key="2">
    <citation type="submission" date="2022-07" db="EMBL/GenBank/DDBJ databases">
        <authorList>
            <person name="Goncalves M.F.M."/>
            <person name="Hilario S."/>
            <person name="Van De Peer Y."/>
            <person name="Esteves A.C."/>
            <person name="Alves A."/>
        </authorList>
    </citation>
    <scope>NUCLEOTIDE SEQUENCE</scope>
    <source>
        <strain evidence="3">MUM 19.33</strain>
    </source>
</reference>
<evidence type="ECO:0000256" key="2">
    <source>
        <dbReference type="SAM" id="MobiDB-lite"/>
    </source>
</evidence>
<comment type="caution">
    <text evidence="3">The sequence shown here is derived from an EMBL/GenBank/DDBJ whole genome shotgun (WGS) entry which is preliminary data.</text>
</comment>
<accession>A0A9P9XWK3</accession>
<reference evidence="3" key="1">
    <citation type="journal article" date="2021" name="J Fungi (Basel)">
        <title>Genomic and Metabolomic Analyses of the Marine Fungus Emericellopsis cladophorae: Insights into Saltwater Adaptability Mechanisms and Its Biosynthetic Potential.</title>
        <authorList>
            <person name="Goncalves M.F.M."/>
            <person name="Hilario S."/>
            <person name="Van de Peer Y."/>
            <person name="Esteves A.C."/>
            <person name="Alves A."/>
        </authorList>
    </citation>
    <scope>NUCLEOTIDE SEQUENCE</scope>
    <source>
        <strain evidence="3">MUM 19.33</strain>
    </source>
</reference>
<dbReference type="InterPro" id="IPR011990">
    <property type="entry name" value="TPR-like_helical_dom_sf"/>
</dbReference>
<organism evidence="3 4">
    <name type="scientific">Emericellopsis cladophorae</name>
    <dbReference type="NCBI Taxonomy" id="2686198"/>
    <lineage>
        <taxon>Eukaryota</taxon>
        <taxon>Fungi</taxon>
        <taxon>Dikarya</taxon>
        <taxon>Ascomycota</taxon>
        <taxon>Pezizomycotina</taxon>
        <taxon>Sordariomycetes</taxon>
        <taxon>Hypocreomycetidae</taxon>
        <taxon>Hypocreales</taxon>
        <taxon>Bionectriaceae</taxon>
        <taxon>Emericellopsis</taxon>
    </lineage>
</organism>
<dbReference type="PANTHER" id="PTHR47939:SF1">
    <property type="entry name" value="OS04G0684500 PROTEIN"/>
    <property type="match status" value="1"/>
</dbReference>
<feature type="compositionally biased region" description="Basic residues" evidence="2">
    <location>
        <begin position="65"/>
        <end position="83"/>
    </location>
</feature>
<evidence type="ECO:0000256" key="1">
    <source>
        <dbReference type="PROSITE-ProRule" id="PRU00708"/>
    </source>
</evidence>
<protein>
    <submittedName>
        <fullName evidence="3">Pentatricopeptide repeat-containing protein-like protein</fullName>
    </submittedName>
</protein>
<name>A0A9P9XWK3_9HYPO</name>
<dbReference type="InterPro" id="IPR002885">
    <property type="entry name" value="PPR_rpt"/>
</dbReference>
<dbReference type="Pfam" id="PF13812">
    <property type="entry name" value="PPR_3"/>
    <property type="match status" value="1"/>
</dbReference>
<dbReference type="GeneID" id="75826835"/>